<accession>A0ACC2FTZ5</accession>
<dbReference type="Proteomes" id="UP001157502">
    <property type="component" value="Chromosome 22"/>
</dbReference>
<proteinExistence type="predicted"/>
<gene>
    <name evidence="1" type="ORF">DPEC_G00253670</name>
</gene>
<evidence type="ECO:0000313" key="1">
    <source>
        <dbReference type="EMBL" id="KAJ7994844.1"/>
    </source>
</evidence>
<evidence type="ECO:0000313" key="2">
    <source>
        <dbReference type="Proteomes" id="UP001157502"/>
    </source>
</evidence>
<protein>
    <submittedName>
        <fullName evidence="1">Uncharacterized protein</fullName>
    </submittedName>
</protein>
<comment type="caution">
    <text evidence="1">The sequence shown here is derived from an EMBL/GenBank/DDBJ whole genome shotgun (WGS) entry which is preliminary data.</text>
</comment>
<name>A0ACC2FTZ5_DALPE</name>
<keyword evidence="2" id="KW-1185">Reference proteome</keyword>
<reference evidence="1" key="1">
    <citation type="submission" date="2021-05" db="EMBL/GenBank/DDBJ databases">
        <authorList>
            <person name="Pan Q."/>
            <person name="Jouanno E."/>
            <person name="Zahm M."/>
            <person name="Klopp C."/>
            <person name="Cabau C."/>
            <person name="Louis A."/>
            <person name="Berthelot C."/>
            <person name="Parey E."/>
            <person name="Roest Crollius H."/>
            <person name="Montfort J."/>
            <person name="Robinson-Rechavi M."/>
            <person name="Bouchez O."/>
            <person name="Lampietro C."/>
            <person name="Lopez Roques C."/>
            <person name="Donnadieu C."/>
            <person name="Postlethwait J."/>
            <person name="Bobe J."/>
            <person name="Dillon D."/>
            <person name="Chandos A."/>
            <person name="von Hippel F."/>
            <person name="Guiguen Y."/>
        </authorList>
    </citation>
    <scope>NUCLEOTIDE SEQUENCE</scope>
    <source>
        <strain evidence="1">YG-Jan2019</strain>
    </source>
</reference>
<dbReference type="EMBL" id="CM055749">
    <property type="protein sequence ID" value="KAJ7994844.1"/>
    <property type="molecule type" value="Genomic_DNA"/>
</dbReference>
<sequence>MRVRFLFFKPNLVRERPITNWKDRQCEQGQRCTSVTQKHKQKREGNGTPVCPKPGTPTTRSGLNRQSPWKHSSSDKELVPDVNKCSPILHNTSSQSASDKLIQSAQEHSGGSNESRTVTFTGPPMSPPGKNTLGCSVSLVEQQCRVETAIKNVEEAVDLKANGNMLCELQVKQDSHDEKPVRETIREVGRVSKFHQGEINTFSKTPVKESVRVLLDVELENRKCGLKIAECKIPDPSENLPEKLPVTLHHSFPTVILEKKINAEDKTQVLDANISEEEKKDLIDAPKTMANVMSMSVLLGSQMVCTELATVPPISTVPISEVFISTPPVQDLNTDHQPRSSPLRGRQEMRKQSPELRIDETSYRQEPEKSTSKRLADMCNAFVSASNAEQTFTSSQKECPESSAFRFMTEASPKAFVIPPISIIDMDGTLETSNSPGCIVTDIGNVLETQCEPRLDHNAYISPDRNNEGKQESSLAAPGQKPPEMTVSATSVTVAAVKQQKRTNAIKETNSSHSLPPVFSSQHGRDRRCASPLSGHSEECCPHSSATENQLFPTKKAGFTTNPATPTLQFVRDEPPEPRVDSSQSEEHKRYAPQTVRQPPTLSDTRGSLNETQGSVPVSNIQSDNNTSPSEEVKVEEYSEPASSSCVSDTKDNTGLLKTDSVSLIQSATSQELASGARRKITKLPGDNPEAAAPPTDTQSPDTVEVSLLTSRLTAESPSAKSSCLSPKFPPRQTQSGHLTSPAETHYPLHVRRQLAQNPETRETTNTAKTEEKLAEKDMPKRNPFKAPQVIRKIRGEPFLDAAGHLKLWCQFFNVLSDSTVRWFRNQVEIAEVKRSAGDETQVALAIVHTSSIDCGLYGCTITNEYGTDTTDFLLSVDVLSGMLLRGDREVGEEIEMTPLLFTKGLADSGIWGSKFFGRIMMEEAQIGEGCSHKACKVKVIYGLEPVFESGGSCYIKVKSPIAYYEDKKESNLVEKNQAVTLQECRIQNMAREYCKIFAAECRVIETFGAALEVIPVYLIYRPANTIPHATVEADLNGVYVWYCQVDASDRLVMRTCSEAALKCCALQHWIHQWTNGNLLLTRMEGVDLKITNVSISIKSKGYQGLTITENPGVFEQFVSQHQCNYYCGLLSLRQLKSQDSLQTTAKPKGSRSPLVHRKMTGSSSPQPTRKATGSPRLTRKVAEPEESKSTADLKSVDFLTVVQV</sequence>
<organism evidence="1 2">
    <name type="scientific">Dallia pectoralis</name>
    <name type="common">Alaska blackfish</name>
    <dbReference type="NCBI Taxonomy" id="75939"/>
    <lineage>
        <taxon>Eukaryota</taxon>
        <taxon>Metazoa</taxon>
        <taxon>Chordata</taxon>
        <taxon>Craniata</taxon>
        <taxon>Vertebrata</taxon>
        <taxon>Euteleostomi</taxon>
        <taxon>Actinopterygii</taxon>
        <taxon>Neopterygii</taxon>
        <taxon>Teleostei</taxon>
        <taxon>Protacanthopterygii</taxon>
        <taxon>Esociformes</taxon>
        <taxon>Umbridae</taxon>
        <taxon>Dallia</taxon>
    </lineage>
</organism>